<dbReference type="GO" id="GO:0042101">
    <property type="term" value="C:T cell receptor complex"/>
    <property type="evidence" value="ECO:0007669"/>
    <property type="project" value="UniProtKB-KW"/>
</dbReference>
<dbReference type="GO" id="GO:0002250">
    <property type="term" value="P:adaptive immune response"/>
    <property type="evidence" value="ECO:0007669"/>
    <property type="project" value="UniProtKB-KW"/>
</dbReference>
<dbReference type="InterPro" id="IPR007110">
    <property type="entry name" value="Ig-like_dom"/>
</dbReference>
<keyword evidence="3" id="KW-0675">Receptor</keyword>
<dbReference type="InterPro" id="IPR003599">
    <property type="entry name" value="Ig_sub"/>
</dbReference>
<dbReference type="KEGG" id="ipu:128632964"/>
<keyword evidence="8" id="KW-1185">Reference proteome</keyword>
<proteinExistence type="predicted"/>
<dbReference type="Proteomes" id="UP000221080">
    <property type="component" value="Chromosome 7"/>
</dbReference>
<evidence type="ECO:0000256" key="6">
    <source>
        <dbReference type="SAM" id="SignalP"/>
    </source>
</evidence>
<evidence type="ECO:0000256" key="5">
    <source>
        <dbReference type="ARBA" id="ARBA00043266"/>
    </source>
</evidence>
<evidence type="ECO:0000313" key="8">
    <source>
        <dbReference type="Proteomes" id="UP000221080"/>
    </source>
</evidence>
<reference evidence="8" key="1">
    <citation type="journal article" date="2016" name="Nat. Commun.">
        <title>The channel catfish genome sequence provides insights into the evolution of scale formation in teleosts.</title>
        <authorList>
            <person name="Liu Z."/>
            <person name="Liu S."/>
            <person name="Yao J."/>
            <person name="Bao L."/>
            <person name="Zhang J."/>
            <person name="Li Y."/>
            <person name="Jiang C."/>
            <person name="Sun L."/>
            <person name="Wang R."/>
            <person name="Zhang Y."/>
            <person name="Zhou T."/>
            <person name="Zeng Q."/>
            <person name="Fu Q."/>
            <person name="Gao S."/>
            <person name="Li N."/>
            <person name="Koren S."/>
            <person name="Jiang Y."/>
            <person name="Zimin A."/>
            <person name="Xu P."/>
            <person name="Phillippy A.M."/>
            <person name="Geng X."/>
            <person name="Song L."/>
            <person name="Sun F."/>
            <person name="Li C."/>
            <person name="Wang X."/>
            <person name="Chen A."/>
            <person name="Jin Y."/>
            <person name="Yuan Z."/>
            <person name="Yang Y."/>
            <person name="Tan S."/>
            <person name="Peatman E."/>
            <person name="Lu J."/>
            <person name="Qin Z."/>
            <person name="Dunham R."/>
            <person name="Li Z."/>
            <person name="Sonstegard T."/>
            <person name="Feng J."/>
            <person name="Danzmann R.G."/>
            <person name="Schroeder S."/>
            <person name="Scheffler B."/>
            <person name="Duke M.V."/>
            <person name="Ballard L."/>
            <person name="Kucuktas H."/>
            <person name="Kaltenboeck L."/>
            <person name="Liu H."/>
            <person name="Armbruster J."/>
            <person name="Xie Y."/>
            <person name="Kirby M.L."/>
            <person name="Tian Y."/>
            <person name="Flanagan M.E."/>
            <person name="Mu W."/>
            <person name="Waldbieser G.C."/>
        </authorList>
    </citation>
    <scope>NUCLEOTIDE SEQUENCE [LARGE SCALE GENOMIC DNA]</scope>
    <source>
        <strain evidence="8">SDA103</strain>
    </source>
</reference>
<evidence type="ECO:0000259" key="7">
    <source>
        <dbReference type="PROSITE" id="PS50835"/>
    </source>
</evidence>
<keyword evidence="4" id="KW-0393">Immunoglobulin domain</keyword>
<evidence type="ECO:0000256" key="2">
    <source>
        <dbReference type="ARBA" id="ARBA00023130"/>
    </source>
</evidence>
<dbReference type="SUPFAM" id="SSF48726">
    <property type="entry name" value="Immunoglobulin"/>
    <property type="match status" value="1"/>
</dbReference>
<organism evidence="8 9">
    <name type="scientific">Ictalurus punctatus</name>
    <name type="common">Channel catfish</name>
    <name type="synonym">Silurus punctatus</name>
    <dbReference type="NCBI Taxonomy" id="7998"/>
    <lineage>
        <taxon>Eukaryota</taxon>
        <taxon>Metazoa</taxon>
        <taxon>Chordata</taxon>
        <taxon>Craniata</taxon>
        <taxon>Vertebrata</taxon>
        <taxon>Euteleostomi</taxon>
        <taxon>Actinopterygii</taxon>
        <taxon>Neopterygii</taxon>
        <taxon>Teleostei</taxon>
        <taxon>Ostariophysi</taxon>
        <taxon>Siluriformes</taxon>
        <taxon>Ictaluridae</taxon>
        <taxon>Ictalurus</taxon>
    </lineage>
</organism>
<dbReference type="RefSeq" id="XP_053537270.1">
    <property type="nucleotide sequence ID" value="XM_053681295.1"/>
</dbReference>
<evidence type="ECO:0000256" key="1">
    <source>
        <dbReference type="ARBA" id="ARBA00022729"/>
    </source>
</evidence>
<dbReference type="InterPro" id="IPR013106">
    <property type="entry name" value="Ig_V-set"/>
</dbReference>
<dbReference type="AlphaFoldDB" id="A0A9F7RB08"/>
<dbReference type="InterPro" id="IPR036179">
    <property type="entry name" value="Ig-like_dom_sf"/>
</dbReference>
<sequence length="211" mass="23930">MFTVIFTCLCLSLGDSMADSVQPLFTHKVVEEDDDVTLSCRYEITYPTGNYLHWYRQYPKSTPEFLLYISQGGALSSNIPTRMTAKVNGDNKQLDLLISSAAVSDSALYYCALAPTVTGNSTALFKNFDTVLIYGKQFFETFTCQFWGILSGVYIFETYWIIRRQLIHLFIFSNHFILVGDPGLFLRTPGVKEECEKTKKESIQNIAQTVT</sequence>
<dbReference type="Pfam" id="PF07686">
    <property type="entry name" value="V-set"/>
    <property type="match status" value="1"/>
</dbReference>
<feature type="chain" id="PRO_5039946848" evidence="6">
    <location>
        <begin position="19"/>
        <end position="211"/>
    </location>
</feature>
<dbReference type="GeneID" id="128632964"/>
<dbReference type="InterPro" id="IPR051287">
    <property type="entry name" value="TCR_variable_region"/>
</dbReference>
<reference evidence="9" key="2">
    <citation type="submission" date="2025-08" db="UniProtKB">
        <authorList>
            <consortium name="RefSeq"/>
        </authorList>
    </citation>
    <scope>IDENTIFICATION</scope>
    <source>
        <tissue evidence="9">Blood</tissue>
    </source>
</reference>
<feature type="signal peptide" evidence="6">
    <location>
        <begin position="1"/>
        <end position="18"/>
    </location>
</feature>
<name>A0A9F7RB08_ICTPU</name>
<dbReference type="PROSITE" id="PS50835">
    <property type="entry name" value="IG_LIKE"/>
    <property type="match status" value="1"/>
</dbReference>
<feature type="domain" description="Ig-like" evidence="7">
    <location>
        <begin position="23"/>
        <end position="111"/>
    </location>
</feature>
<keyword evidence="5" id="KW-1279">T cell receptor</keyword>
<evidence type="ECO:0000313" key="9">
    <source>
        <dbReference type="RefSeq" id="XP_053537270.1"/>
    </source>
</evidence>
<keyword evidence="2" id="KW-1064">Adaptive immunity</keyword>
<keyword evidence="5" id="KW-0391">Immunity</keyword>
<dbReference type="PANTHER" id="PTHR19367:SF18">
    <property type="entry name" value="T CELL RECEPTOR ALPHA VARIABLE 16"/>
    <property type="match status" value="1"/>
</dbReference>
<evidence type="ECO:0000256" key="4">
    <source>
        <dbReference type="ARBA" id="ARBA00023319"/>
    </source>
</evidence>
<accession>A0A9F7RB08</accession>
<dbReference type="SMART" id="SM00409">
    <property type="entry name" value="IG"/>
    <property type="match status" value="1"/>
</dbReference>
<gene>
    <name evidence="9" type="primary">LOC128632964</name>
</gene>
<dbReference type="InterPro" id="IPR013783">
    <property type="entry name" value="Ig-like_fold"/>
</dbReference>
<keyword evidence="1 6" id="KW-0732">Signal</keyword>
<evidence type="ECO:0000256" key="3">
    <source>
        <dbReference type="ARBA" id="ARBA00023170"/>
    </source>
</evidence>
<dbReference type="Gene3D" id="2.60.40.10">
    <property type="entry name" value="Immunoglobulins"/>
    <property type="match status" value="1"/>
</dbReference>
<dbReference type="SMART" id="SM00406">
    <property type="entry name" value="IGv"/>
    <property type="match status" value="1"/>
</dbReference>
<dbReference type="PANTHER" id="PTHR19367">
    <property type="entry name" value="T-CELL RECEPTOR ALPHA CHAIN V REGION"/>
    <property type="match status" value="1"/>
</dbReference>
<protein>
    <submittedName>
        <fullName evidence="9">Uncharacterized protein LOC128632964</fullName>
    </submittedName>
</protein>
<dbReference type="OrthoDB" id="9631130at2759"/>